<dbReference type="AlphaFoldDB" id="A0AAD5UC65"/>
<feature type="non-terminal residue" evidence="1">
    <location>
        <position position="201"/>
    </location>
</feature>
<organism evidence="1 2">
    <name type="scientific">Boothiomyces macroporosus</name>
    <dbReference type="NCBI Taxonomy" id="261099"/>
    <lineage>
        <taxon>Eukaryota</taxon>
        <taxon>Fungi</taxon>
        <taxon>Fungi incertae sedis</taxon>
        <taxon>Chytridiomycota</taxon>
        <taxon>Chytridiomycota incertae sedis</taxon>
        <taxon>Chytridiomycetes</taxon>
        <taxon>Rhizophydiales</taxon>
        <taxon>Terramycetaceae</taxon>
        <taxon>Boothiomyces</taxon>
    </lineage>
</organism>
<comment type="caution">
    <text evidence="1">The sequence shown here is derived from an EMBL/GenBank/DDBJ whole genome shotgun (WGS) entry which is preliminary data.</text>
</comment>
<keyword evidence="2" id="KW-1185">Reference proteome</keyword>
<reference evidence="1" key="1">
    <citation type="submission" date="2020-05" db="EMBL/GenBank/DDBJ databases">
        <title>Phylogenomic resolution of chytrid fungi.</title>
        <authorList>
            <person name="Stajich J.E."/>
            <person name="Amses K."/>
            <person name="Simmons R."/>
            <person name="Seto K."/>
            <person name="Myers J."/>
            <person name="Bonds A."/>
            <person name="Quandt C.A."/>
            <person name="Barry K."/>
            <person name="Liu P."/>
            <person name="Grigoriev I."/>
            <person name="Longcore J.E."/>
            <person name="James T.Y."/>
        </authorList>
    </citation>
    <scope>NUCLEOTIDE SEQUENCE</scope>
    <source>
        <strain evidence="1">PLAUS21</strain>
    </source>
</reference>
<gene>
    <name evidence="1" type="ORF">HK103_007444</name>
</gene>
<evidence type="ECO:0008006" key="3">
    <source>
        <dbReference type="Google" id="ProtNLM"/>
    </source>
</evidence>
<name>A0AAD5UC65_9FUNG</name>
<proteinExistence type="predicted"/>
<sequence length="201" mass="23106">MNEKEDQERIEKLSGIANYYGWRKIINLEIDARNYRSSQSSSIVKDESDDSADNVAAPKFKANSKAKAAAFILKNVSLDITAMCPETDPEMILQWLEEEFGSTDFYSAKRDLKAVKMDGIDLTSFWKEYNKRYAHLLACGGMMSYADQLETVLENVHQRFYRDVIISTRKSIGNLQSEKINRSHFTTLRSNLLEHYNVTPI</sequence>
<evidence type="ECO:0000313" key="2">
    <source>
        <dbReference type="Proteomes" id="UP001210925"/>
    </source>
</evidence>
<evidence type="ECO:0000313" key="1">
    <source>
        <dbReference type="EMBL" id="KAJ3254199.1"/>
    </source>
</evidence>
<protein>
    <recommendedName>
        <fullName evidence="3">Retrotransposon gag domain-containing protein</fullName>
    </recommendedName>
</protein>
<accession>A0AAD5UC65</accession>
<dbReference type="Proteomes" id="UP001210925">
    <property type="component" value="Unassembled WGS sequence"/>
</dbReference>
<dbReference type="EMBL" id="JADGKB010000090">
    <property type="protein sequence ID" value="KAJ3254199.1"/>
    <property type="molecule type" value="Genomic_DNA"/>
</dbReference>